<sequence length="118" mass="13413">MRKHLARLDVWTMDQLCGEVDVKDLAVENPGKIRLDVIGSDVINLADFADPATPQLLEAVNEASTTSALVHISNEKHNNQEYRYIVMDTHKDLKEAQKYQIFSMRGNGYSRLQDPSRI</sequence>
<gene>
    <name evidence="1" type="ORF">PHPALM_36795</name>
</gene>
<organism evidence="1 2">
    <name type="scientific">Phytophthora palmivora</name>
    <dbReference type="NCBI Taxonomy" id="4796"/>
    <lineage>
        <taxon>Eukaryota</taxon>
        <taxon>Sar</taxon>
        <taxon>Stramenopiles</taxon>
        <taxon>Oomycota</taxon>
        <taxon>Peronosporomycetes</taxon>
        <taxon>Peronosporales</taxon>
        <taxon>Peronosporaceae</taxon>
        <taxon>Phytophthora</taxon>
    </lineage>
</organism>
<proteinExistence type="predicted"/>
<reference evidence="1 2" key="1">
    <citation type="journal article" date="2017" name="Genome Biol. Evol.">
        <title>Phytophthora megakarya and P. palmivora, closely related causal agents of cacao black pod rot, underwent increases in genome sizes and gene numbers by different mechanisms.</title>
        <authorList>
            <person name="Ali S.S."/>
            <person name="Shao J."/>
            <person name="Lary D.J."/>
            <person name="Kronmiller B."/>
            <person name="Shen D."/>
            <person name="Strem M.D."/>
            <person name="Amoako-Attah I."/>
            <person name="Akrofi A.Y."/>
            <person name="Begoude B.A."/>
            <person name="Ten Hoopen G.M."/>
            <person name="Coulibaly K."/>
            <person name="Kebe B.I."/>
            <person name="Melnick R.L."/>
            <person name="Guiltinan M.J."/>
            <person name="Tyler B.M."/>
            <person name="Meinhardt L.W."/>
            <person name="Bailey B.A."/>
        </authorList>
    </citation>
    <scope>NUCLEOTIDE SEQUENCE [LARGE SCALE GENOMIC DNA]</scope>
    <source>
        <strain evidence="2">sbr112.9</strain>
    </source>
</reference>
<name>A0A2P4WZ15_9STRA</name>
<protein>
    <submittedName>
        <fullName evidence="1">Uncharacterized protein</fullName>
    </submittedName>
</protein>
<evidence type="ECO:0000313" key="1">
    <source>
        <dbReference type="EMBL" id="POM58543.1"/>
    </source>
</evidence>
<dbReference type="Proteomes" id="UP000237271">
    <property type="component" value="Unassembled WGS sequence"/>
</dbReference>
<accession>A0A2P4WZ15</accession>
<dbReference type="AlphaFoldDB" id="A0A2P4WZ15"/>
<evidence type="ECO:0000313" key="2">
    <source>
        <dbReference type="Proteomes" id="UP000237271"/>
    </source>
</evidence>
<dbReference type="EMBL" id="NCKW01020211">
    <property type="protein sequence ID" value="POM58543.1"/>
    <property type="molecule type" value="Genomic_DNA"/>
</dbReference>
<comment type="caution">
    <text evidence="1">The sequence shown here is derived from an EMBL/GenBank/DDBJ whole genome shotgun (WGS) entry which is preliminary data.</text>
</comment>
<keyword evidence="2" id="KW-1185">Reference proteome</keyword>